<feature type="domain" description="4Fe-4S ferredoxin-type" evidence="4">
    <location>
        <begin position="306"/>
        <end position="335"/>
    </location>
</feature>
<name>A0A2U3L7J8_9BACT</name>
<dbReference type="AlphaFoldDB" id="A0A2U3L7J8"/>
<keyword evidence="2" id="KW-0408">Iron</keyword>
<dbReference type="InterPro" id="IPR017900">
    <property type="entry name" value="4Fe4S_Fe_S_CS"/>
</dbReference>
<dbReference type="PROSITE" id="PS00198">
    <property type="entry name" value="4FE4S_FER_1"/>
    <property type="match status" value="1"/>
</dbReference>
<evidence type="ECO:0000259" key="4">
    <source>
        <dbReference type="PROSITE" id="PS51379"/>
    </source>
</evidence>
<protein>
    <submittedName>
        <fullName evidence="5">Formate dehydrogenase/hydrogenase, iron-sulfur binding subunit, putative</fullName>
    </submittedName>
</protein>
<keyword evidence="3" id="KW-0411">Iron-sulfur</keyword>
<dbReference type="PROSITE" id="PS51379">
    <property type="entry name" value="4FE4S_FER_2"/>
    <property type="match status" value="2"/>
</dbReference>
<sequence>MALAIEKKAVSGWLERLLKLGEVIAPTRTPTGDVLFSNIRSGSDVAWNLPNPLHPPKEFVLPQTDPLVQIKRNGQHHEVEAIHDGRRRFLVNARSCDVKGIAFLTRMHEMEPADASYLRRSNNLTIISLACATPCPSGFCICTDSGPFLSDSYDVQLTDLDKSYLIEVGSAKGEAAVAEAQGLFRKASEDEVSQRKRLEETAKHHFGNETCHFASAMRRISTGRVPDILWEKMSDWCLECGGCNVICPTCYCFSVKDLGRDGVWVRCRLRDSCQYAAFTLEASGHNPRPEKKDRMKRRFFHKVSAQYYTRDGAVGCVGCGRCVQVCLGATHMPAVVAAIRKGSWHE</sequence>
<accession>A0A2U3L7J8</accession>
<dbReference type="EMBL" id="OMOD01000177">
    <property type="protein sequence ID" value="SPF47883.1"/>
    <property type="molecule type" value="Genomic_DNA"/>
</dbReference>
<organism evidence="5 6">
    <name type="scientific">Candidatus Sulfotelmatobacter kueseliae</name>
    <dbReference type="NCBI Taxonomy" id="2042962"/>
    <lineage>
        <taxon>Bacteria</taxon>
        <taxon>Pseudomonadati</taxon>
        <taxon>Acidobacteriota</taxon>
        <taxon>Terriglobia</taxon>
        <taxon>Terriglobales</taxon>
        <taxon>Candidatus Korobacteraceae</taxon>
        <taxon>Candidatus Sulfotelmatobacter</taxon>
    </lineage>
</organism>
<dbReference type="Proteomes" id="UP000238701">
    <property type="component" value="Unassembled WGS sequence"/>
</dbReference>
<dbReference type="SUPFAM" id="SSF46548">
    <property type="entry name" value="alpha-helical ferredoxin"/>
    <property type="match status" value="1"/>
</dbReference>
<reference evidence="6" key="1">
    <citation type="submission" date="2018-02" db="EMBL/GenBank/DDBJ databases">
        <authorList>
            <person name="Hausmann B."/>
        </authorList>
    </citation>
    <scope>NUCLEOTIDE SEQUENCE [LARGE SCALE GENOMIC DNA]</scope>
    <source>
        <strain evidence="6">Peat soil MAG SbA1</strain>
    </source>
</reference>
<dbReference type="PANTHER" id="PTHR40447">
    <property type="entry name" value="ANAEROBIC SULFITE REDUCTASE SUBUNIT A"/>
    <property type="match status" value="1"/>
</dbReference>
<dbReference type="Pfam" id="PF17179">
    <property type="entry name" value="Fer4_22"/>
    <property type="match status" value="1"/>
</dbReference>
<dbReference type="PANTHER" id="PTHR40447:SF1">
    <property type="entry name" value="ANAEROBIC SULFITE REDUCTASE SUBUNIT A"/>
    <property type="match status" value="1"/>
</dbReference>
<feature type="domain" description="4Fe-4S ferredoxin-type" evidence="4">
    <location>
        <begin position="226"/>
        <end position="258"/>
    </location>
</feature>
<evidence type="ECO:0000313" key="5">
    <source>
        <dbReference type="EMBL" id="SPF47883.1"/>
    </source>
</evidence>
<evidence type="ECO:0000313" key="6">
    <source>
        <dbReference type="Proteomes" id="UP000238701"/>
    </source>
</evidence>
<evidence type="ECO:0000256" key="1">
    <source>
        <dbReference type="ARBA" id="ARBA00022723"/>
    </source>
</evidence>
<gene>
    <name evidence="5" type="primary">hyxB</name>
    <name evidence="5" type="ORF">SBA1_80005</name>
</gene>
<dbReference type="GO" id="GO:0046872">
    <property type="term" value="F:metal ion binding"/>
    <property type="evidence" value="ECO:0007669"/>
    <property type="project" value="UniProtKB-KW"/>
</dbReference>
<keyword evidence="1" id="KW-0479">Metal-binding</keyword>
<dbReference type="GO" id="GO:0051536">
    <property type="term" value="F:iron-sulfur cluster binding"/>
    <property type="evidence" value="ECO:0007669"/>
    <property type="project" value="UniProtKB-KW"/>
</dbReference>
<evidence type="ECO:0000256" key="2">
    <source>
        <dbReference type="ARBA" id="ARBA00023004"/>
    </source>
</evidence>
<proteinExistence type="predicted"/>
<dbReference type="InterPro" id="IPR017896">
    <property type="entry name" value="4Fe4S_Fe-S-bd"/>
</dbReference>
<evidence type="ECO:0000256" key="3">
    <source>
        <dbReference type="ARBA" id="ARBA00023014"/>
    </source>
</evidence>